<dbReference type="Pfam" id="PF00646">
    <property type="entry name" value="F-box"/>
    <property type="match status" value="1"/>
</dbReference>
<comment type="caution">
    <text evidence="2">The sequence shown here is derived from an EMBL/GenBank/DDBJ whole genome shotgun (WGS) entry which is preliminary data.</text>
</comment>
<gene>
    <name evidence="2" type="ORF">TWF694_008206</name>
</gene>
<feature type="domain" description="F-box" evidence="1">
    <location>
        <begin position="17"/>
        <end position="52"/>
    </location>
</feature>
<proteinExistence type="predicted"/>
<evidence type="ECO:0000313" key="3">
    <source>
        <dbReference type="Proteomes" id="UP001365542"/>
    </source>
</evidence>
<dbReference type="InterPro" id="IPR036047">
    <property type="entry name" value="F-box-like_dom_sf"/>
</dbReference>
<dbReference type="InterPro" id="IPR001810">
    <property type="entry name" value="F-box_dom"/>
</dbReference>
<dbReference type="EMBL" id="JAVHJO010000004">
    <property type="protein sequence ID" value="KAK6540818.1"/>
    <property type="molecule type" value="Genomic_DNA"/>
</dbReference>
<evidence type="ECO:0000313" key="2">
    <source>
        <dbReference type="EMBL" id="KAK6540818.1"/>
    </source>
</evidence>
<reference evidence="2 3" key="1">
    <citation type="submission" date="2019-10" db="EMBL/GenBank/DDBJ databases">
        <authorList>
            <person name="Palmer J.M."/>
        </authorList>
    </citation>
    <scope>NUCLEOTIDE SEQUENCE [LARGE SCALE GENOMIC DNA]</scope>
    <source>
        <strain evidence="2 3">TWF694</strain>
    </source>
</reference>
<dbReference type="Proteomes" id="UP001365542">
    <property type="component" value="Unassembled WGS sequence"/>
</dbReference>
<evidence type="ECO:0000259" key="1">
    <source>
        <dbReference type="Pfam" id="PF00646"/>
    </source>
</evidence>
<protein>
    <recommendedName>
        <fullName evidence="1">F-box domain-containing protein</fullName>
    </recommendedName>
</protein>
<dbReference type="SUPFAM" id="SSF81383">
    <property type="entry name" value="F-box domain"/>
    <property type="match status" value="1"/>
</dbReference>
<accession>A0AAV9XFE3</accession>
<dbReference type="AlphaFoldDB" id="A0AAV9XFE3"/>
<keyword evidence="3" id="KW-1185">Reference proteome</keyword>
<dbReference type="Gene3D" id="1.20.1280.50">
    <property type="match status" value="1"/>
</dbReference>
<sequence>MPTTTDHQRPSDVFAIPEILILILTELPTIELLNTARAVCKLWQTTIDSVSTLRWKTWSQGTPTPPPSLRPLYPNDCQTSCSENGNSTCVEHPYSNTFEVSPLALHIVQRVWRMCHSQQQGDNLSLPNLCLGNTSTATADLLSYVGSKLRQLREASSRPATNKDAAYGDEDYSGSFCPSTALLRPYSHARNIWIYAGVHRSVYGMDTRTYHYNPTTPEGGNNEDVVTLNFLANTLLEGWQIRKREMKCGRSNSTPYFRISQENEATEEQYYALVIQIFGNSTDTVPGQGTVGDTEITIKLQMVEPYEIVSVETSRNPKNHQLNSMIRWSALTNADTYVKLLCK</sequence>
<name>A0AAV9XFE3_9PEZI</name>
<organism evidence="2 3">
    <name type="scientific">Orbilia ellipsospora</name>
    <dbReference type="NCBI Taxonomy" id="2528407"/>
    <lineage>
        <taxon>Eukaryota</taxon>
        <taxon>Fungi</taxon>
        <taxon>Dikarya</taxon>
        <taxon>Ascomycota</taxon>
        <taxon>Pezizomycotina</taxon>
        <taxon>Orbiliomycetes</taxon>
        <taxon>Orbiliales</taxon>
        <taxon>Orbiliaceae</taxon>
        <taxon>Orbilia</taxon>
    </lineage>
</organism>